<evidence type="ECO:0000313" key="1">
    <source>
        <dbReference type="EMBL" id="KKL55045.1"/>
    </source>
</evidence>
<proteinExistence type="predicted"/>
<sequence length="96" mass="10916">MLGSDNMEKDEFEFEKRADGLRIRASGELAKDLYERMIENVEDLFKEVEFQIPYVPDETDIKASGSVTAAIEKTQPLSGEILAEFIDISMIPKKML</sequence>
<comment type="caution">
    <text evidence="1">The sequence shown here is derived from an EMBL/GenBank/DDBJ whole genome shotgun (WGS) entry which is preliminary data.</text>
</comment>
<dbReference type="AlphaFoldDB" id="A0A0F9FCN6"/>
<reference evidence="1" key="1">
    <citation type="journal article" date="2015" name="Nature">
        <title>Complex archaea that bridge the gap between prokaryotes and eukaryotes.</title>
        <authorList>
            <person name="Spang A."/>
            <person name="Saw J.H."/>
            <person name="Jorgensen S.L."/>
            <person name="Zaremba-Niedzwiedzka K."/>
            <person name="Martijn J."/>
            <person name="Lind A.E."/>
            <person name="van Eijk R."/>
            <person name="Schleper C."/>
            <person name="Guy L."/>
            <person name="Ettema T.J."/>
        </authorList>
    </citation>
    <scope>NUCLEOTIDE SEQUENCE</scope>
</reference>
<protein>
    <submittedName>
        <fullName evidence="1">Uncharacterized protein</fullName>
    </submittedName>
</protein>
<organism evidence="1">
    <name type="scientific">marine sediment metagenome</name>
    <dbReference type="NCBI Taxonomy" id="412755"/>
    <lineage>
        <taxon>unclassified sequences</taxon>
        <taxon>metagenomes</taxon>
        <taxon>ecological metagenomes</taxon>
    </lineage>
</organism>
<dbReference type="EMBL" id="LAZR01030982">
    <property type="protein sequence ID" value="KKL55045.1"/>
    <property type="molecule type" value="Genomic_DNA"/>
</dbReference>
<feature type="non-terminal residue" evidence="1">
    <location>
        <position position="96"/>
    </location>
</feature>
<name>A0A0F9FCN6_9ZZZZ</name>
<gene>
    <name evidence="1" type="ORF">LCGC14_2259310</name>
</gene>
<accession>A0A0F9FCN6</accession>